<keyword evidence="6" id="KW-1185">Reference proteome</keyword>
<dbReference type="Gene3D" id="1.10.10.10">
    <property type="entry name" value="Winged helix-like DNA-binding domain superfamily/Winged helix DNA-binding domain"/>
    <property type="match status" value="1"/>
</dbReference>
<comment type="caution">
    <text evidence="5">The sequence shown here is derived from an EMBL/GenBank/DDBJ whole genome shotgun (WGS) entry which is preliminary data.</text>
</comment>
<keyword evidence="1" id="KW-0805">Transcription regulation</keyword>
<dbReference type="GO" id="GO:0003677">
    <property type="term" value="F:DNA binding"/>
    <property type="evidence" value="ECO:0007669"/>
    <property type="project" value="UniProtKB-KW"/>
</dbReference>
<evidence type="ECO:0000313" key="5">
    <source>
        <dbReference type="EMBL" id="MFB9375822.1"/>
    </source>
</evidence>
<reference evidence="5 6" key="1">
    <citation type="submission" date="2024-09" db="EMBL/GenBank/DDBJ databases">
        <authorList>
            <person name="Sun Q."/>
            <person name="Mori K."/>
        </authorList>
    </citation>
    <scope>NUCLEOTIDE SEQUENCE [LARGE SCALE GENOMIC DNA]</scope>
    <source>
        <strain evidence="5 6">TISTR 1856</strain>
    </source>
</reference>
<keyword evidence="2 5" id="KW-0238">DNA-binding</keyword>
<dbReference type="RefSeq" id="WP_380139856.1">
    <property type="nucleotide sequence ID" value="NZ_JBHLUI010000012.1"/>
</dbReference>
<feature type="domain" description="HTH deoR-type" evidence="4">
    <location>
        <begin position="6"/>
        <end position="61"/>
    </location>
</feature>
<sequence>MTAQLPARRRADLLAFVRDRGQATVGELAEVLEVSLDTVRRDLEHLAREGSLTRTHGGAVPTGTLARHENPLAVRMADHPDAKARIAARAAGYVRDGQTVVLNGGTTTLAVVNHLTDRRDLTIVTNNLMIPPALPEGVARGVYVVGGSTRMRSLATVGRLRFPDAQGRTSLAVSADLAIVGVSTVSLDGVFGVSNLREAQLLREMVDAGRTVVVLADSSKLDRTGFAHVCTAKEIDVFITDAVLPRPLTTAFARAGVQVVLAR</sequence>
<dbReference type="SMART" id="SM00420">
    <property type="entry name" value="HTH_DEOR"/>
    <property type="match status" value="1"/>
</dbReference>
<dbReference type="SUPFAM" id="SSF46785">
    <property type="entry name" value="Winged helix' DNA-binding domain"/>
    <property type="match status" value="1"/>
</dbReference>
<proteinExistence type="predicted"/>
<dbReference type="InterPro" id="IPR014036">
    <property type="entry name" value="DeoR-like_C"/>
</dbReference>
<evidence type="ECO:0000259" key="4">
    <source>
        <dbReference type="PROSITE" id="PS51000"/>
    </source>
</evidence>
<dbReference type="PROSITE" id="PS00894">
    <property type="entry name" value="HTH_DEOR_1"/>
    <property type="match status" value="1"/>
</dbReference>
<evidence type="ECO:0000256" key="3">
    <source>
        <dbReference type="ARBA" id="ARBA00023163"/>
    </source>
</evidence>
<dbReference type="Pfam" id="PF08220">
    <property type="entry name" value="HTH_DeoR"/>
    <property type="match status" value="1"/>
</dbReference>
<accession>A0ABV5LP48</accession>
<dbReference type="PRINTS" id="PR00037">
    <property type="entry name" value="HTHLACR"/>
</dbReference>
<dbReference type="InterPro" id="IPR050313">
    <property type="entry name" value="Carb_Metab_HTH_regulators"/>
</dbReference>
<dbReference type="SMART" id="SM01134">
    <property type="entry name" value="DeoRC"/>
    <property type="match status" value="1"/>
</dbReference>
<dbReference type="Pfam" id="PF00455">
    <property type="entry name" value="DeoRC"/>
    <property type="match status" value="1"/>
</dbReference>
<keyword evidence="3" id="KW-0804">Transcription</keyword>
<evidence type="ECO:0000256" key="1">
    <source>
        <dbReference type="ARBA" id="ARBA00023015"/>
    </source>
</evidence>
<gene>
    <name evidence="5" type="ORF">ACFFVI_02465</name>
</gene>
<organism evidence="5 6">
    <name type="scientific">Kineococcus gynurae</name>
    <dbReference type="NCBI Taxonomy" id="452979"/>
    <lineage>
        <taxon>Bacteria</taxon>
        <taxon>Bacillati</taxon>
        <taxon>Actinomycetota</taxon>
        <taxon>Actinomycetes</taxon>
        <taxon>Kineosporiales</taxon>
        <taxon>Kineosporiaceae</taxon>
        <taxon>Kineococcus</taxon>
    </lineage>
</organism>
<evidence type="ECO:0000313" key="6">
    <source>
        <dbReference type="Proteomes" id="UP001589748"/>
    </source>
</evidence>
<dbReference type="InterPro" id="IPR037171">
    <property type="entry name" value="NagB/RpiA_transferase-like"/>
</dbReference>
<dbReference type="PANTHER" id="PTHR30363:SF44">
    <property type="entry name" value="AGA OPERON TRANSCRIPTIONAL REPRESSOR-RELATED"/>
    <property type="match status" value="1"/>
</dbReference>
<dbReference type="InterPro" id="IPR036388">
    <property type="entry name" value="WH-like_DNA-bd_sf"/>
</dbReference>
<dbReference type="Gene3D" id="3.40.50.1360">
    <property type="match status" value="1"/>
</dbReference>
<protein>
    <submittedName>
        <fullName evidence="5">DeoR/GlpR family DNA-binding transcription regulator</fullName>
    </submittedName>
</protein>
<dbReference type="PANTHER" id="PTHR30363">
    <property type="entry name" value="HTH-TYPE TRANSCRIPTIONAL REGULATOR SRLR-RELATED"/>
    <property type="match status" value="1"/>
</dbReference>
<dbReference type="SUPFAM" id="SSF100950">
    <property type="entry name" value="NagB/RpiA/CoA transferase-like"/>
    <property type="match status" value="1"/>
</dbReference>
<dbReference type="InterPro" id="IPR001034">
    <property type="entry name" value="DeoR_HTH"/>
</dbReference>
<evidence type="ECO:0000256" key="2">
    <source>
        <dbReference type="ARBA" id="ARBA00023125"/>
    </source>
</evidence>
<dbReference type="InterPro" id="IPR018356">
    <property type="entry name" value="Tscrpt_reg_HTH_DeoR_CS"/>
</dbReference>
<name>A0ABV5LP48_9ACTN</name>
<dbReference type="EMBL" id="JBHMDM010000001">
    <property type="protein sequence ID" value="MFB9375822.1"/>
    <property type="molecule type" value="Genomic_DNA"/>
</dbReference>
<dbReference type="PROSITE" id="PS51000">
    <property type="entry name" value="HTH_DEOR_2"/>
    <property type="match status" value="1"/>
</dbReference>
<dbReference type="Proteomes" id="UP001589748">
    <property type="component" value="Unassembled WGS sequence"/>
</dbReference>
<dbReference type="InterPro" id="IPR036390">
    <property type="entry name" value="WH_DNA-bd_sf"/>
</dbReference>